<dbReference type="InterPro" id="IPR000477">
    <property type="entry name" value="RT_dom"/>
</dbReference>
<comment type="caution">
    <text evidence="2">The sequence shown here is derived from an EMBL/GenBank/DDBJ whole genome shotgun (WGS) entry which is preliminary data.</text>
</comment>
<accession>A0A8X7BZ90</accession>
<sequence>MANMGIGGRMCKWIKSFLCQRQAKVKYNSTFSKFVHLINGLPQDAVISCFLFNIMINDLIEKLTSNQGVQCLAFADNIAIFSTDQNIATANKNINFALKILEKWCRENQTIVNTEKTVYQLFTLSPKRHPTSIKYMNLDLFRQNQFAILGPLLVETCREKCEKEFRKDLAFSKDWLGSCDVLFTTYKSYVRPALDYGGELLETGSKSCGDIIDRIQNKALRLVTSANSSTPIVALELQTNIEPLGIRKEKQLLKQFEKCMRLPLLHLQQYIRPPRRLKSHHSFYSRSEDLLYKYNMNMNIPRRLLGFRESFAPTSAFQI</sequence>
<dbReference type="AlphaFoldDB" id="A0A8X7BZ90"/>
<gene>
    <name evidence="2" type="primary">AVEN_228500_1</name>
    <name evidence="2" type="ORF">TNIN_402331</name>
</gene>
<dbReference type="Pfam" id="PF00078">
    <property type="entry name" value="RVT_1"/>
    <property type="match status" value="1"/>
</dbReference>
<evidence type="ECO:0000259" key="1">
    <source>
        <dbReference type="PROSITE" id="PS50878"/>
    </source>
</evidence>
<proteinExistence type="predicted"/>
<dbReference type="PANTHER" id="PTHR33332">
    <property type="entry name" value="REVERSE TRANSCRIPTASE DOMAIN-CONTAINING PROTEIN"/>
    <property type="match status" value="1"/>
</dbReference>
<keyword evidence="2" id="KW-0808">Transferase</keyword>
<dbReference type="Proteomes" id="UP000886998">
    <property type="component" value="Unassembled WGS sequence"/>
</dbReference>
<name>A0A8X7BZ90_9ARAC</name>
<keyword evidence="3" id="KW-1185">Reference proteome</keyword>
<evidence type="ECO:0000313" key="3">
    <source>
        <dbReference type="Proteomes" id="UP000886998"/>
    </source>
</evidence>
<keyword evidence="2" id="KW-0695">RNA-directed DNA polymerase</keyword>
<dbReference type="EMBL" id="BMAV01006990">
    <property type="protein sequence ID" value="GFY49380.1"/>
    <property type="molecule type" value="Genomic_DNA"/>
</dbReference>
<dbReference type="OrthoDB" id="6429398at2759"/>
<dbReference type="GO" id="GO:0003964">
    <property type="term" value="F:RNA-directed DNA polymerase activity"/>
    <property type="evidence" value="ECO:0007669"/>
    <property type="project" value="UniProtKB-KW"/>
</dbReference>
<keyword evidence="2" id="KW-0548">Nucleotidyltransferase</keyword>
<dbReference type="PROSITE" id="PS50878">
    <property type="entry name" value="RT_POL"/>
    <property type="match status" value="1"/>
</dbReference>
<protein>
    <submittedName>
        <fullName evidence="2">Reverse transcriptase domain-containing protein</fullName>
    </submittedName>
</protein>
<evidence type="ECO:0000313" key="2">
    <source>
        <dbReference type="EMBL" id="GFY49380.1"/>
    </source>
</evidence>
<organism evidence="2 3">
    <name type="scientific">Trichonephila inaurata madagascariensis</name>
    <dbReference type="NCBI Taxonomy" id="2747483"/>
    <lineage>
        <taxon>Eukaryota</taxon>
        <taxon>Metazoa</taxon>
        <taxon>Ecdysozoa</taxon>
        <taxon>Arthropoda</taxon>
        <taxon>Chelicerata</taxon>
        <taxon>Arachnida</taxon>
        <taxon>Araneae</taxon>
        <taxon>Araneomorphae</taxon>
        <taxon>Entelegynae</taxon>
        <taxon>Araneoidea</taxon>
        <taxon>Nephilidae</taxon>
        <taxon>Trichonephila</taxon>
        <taxon>Trichonephila inaurata</taxon>
    </lineage>
</organism>
<reference evidence="2" key="1">
    <citation type="submission" date="2020-08" db="EMBL/GenBank/DDBJ databases">
        <title>Multicomponent nature underlies the extraordinary mechanical properties of spider dragline silk.</title>
        <authorList>
            <person name="Kono N."/>
            <person name="Nakamura H."/>
            <person name="Mori M."/>
            <person name="Yoshida Y."/>
            <person name="Ohtoshi R."/>
            <person name="Malay A.D."/>
            <person name="Moran D.A.P."/>
            <person name="Tomita M."/>
            <person name="Numata K."/>
            <person name="Arakawa K."/>
        </authorList>
    </citation>
    <scope>NUCLEOTIDE SEQUENCE</scope>
</reference>
<feature type="domain" description="Reverse transcriptase" evidence="1">
    <location>
        <begin position="1"/>
        <end position="140"/>
    </location>
</feature>